<dbReference type="PANTHER" id="PTHR30363">
    <property type="entry name" value="HTH-TYPE TRANSCRIPTIONAL REGULATOR SRLR-RELATED"/>
    <property type="match status" value="1"/>
</dbReference>
<dbReference type="SMART" id="SM00420">
    <property type="entry name" value="HTH_DEOR"/>
    <property type="match status" value="1"/>
</dbReference>
<protein>
    <submittedName>
        <fullName evidence="4">DeoR/GlpR transcriptional regulator</fullName>
    </submittedName>
</protein>
<dbReference type="PANTHER" id="PTHR30363:SF44">
    <property type="entry name" value="AGA OPERON TRANSCRIPTIONAL REPRESSOR-RELATED"/>
    <property type="match status" value="1"/>
</dbReference>
<dbReference type="Pfam" id="PF08220">
    <property type="entry name" value="HTH_DeoR"/>
    <property type="match status" value="1"/>
</dbReference>
<name>A0A926IDF8_9FIRM</name>
<dbReference type="InterPro" id="IPR014036">
    <property type="entry name" value="DeoR-like_C"/>
</dbReference>
<keyword evidence="5" id="KW-1185">Reference proteome</keyword>
<evidence type="ECO:0000313" key="5">
    <source>
        <dbReference type="Proteomes" id="UP000623678"/>
    </source>
</evidence>
<dbReference type="Gene3D" id="1.10.10.10">
    <property type="entry name" value="Winged helix-like DNA-binding domain superfamily/Winged helix DNA-binding domain"/>
    <property type="match status" value="1"/>
</dbReference>
<organism evidence="4 5">
    <name type="scientific">Youxingia wuxianensis</name>
    <dbReference type="NCBI Taxonomy" id="2763678"/>
    <lineage>
        <taxon>Bacteria</taxon>
        <taxon>Bacillati</taxon>
        <taxon>Bacillota</taxon>
        <taxon>Clostridia</taxon>
        <taxon>Eubacteriales</taxon>
        <taxon>Oscillospiraceae</taxon>
        <taxon>Youxingia</taxon>
    </lineage>
</organism>
<evidence type="ECO:0000256" key="1">
    <source>
        <dbReference type="ARBA" id="ARBA00023015"/>
    </source>
</evidence>
<feature type="domain" description="HTH deoR-type" evidence="3">
    <location>
        <begin position="3"/>
        <end position="58"/>
    </location>
</feature>
<dbReference type="InterPro" id="IPR036388">
    <property type="entry name" value="WH-like_DNA-bd_sf"/>
</dbReference>
<dbReference type="SUPFAM" id="SSF100950">
    <property type="entry name" value="NagB/RpiA/CoA transferase-like"/>
    <property type="match status" value="1"/>
</dbReference>
<dbReference type="EMBL" id="JACRTD010000009">
    <property type="protein sequence ID" value="MBC8586257.1"/>
    <property type="molecule type" value="Genomic_DNA"/>
</dbReference>
<dbReference type="SMART" id="SM01134">
    <property type="entry name" value="DeoRC"/>
    <property type="match status" value="1"/>
</dbReference>
<dbReference type="Pfam" id="PF00455">
    <property type="entry name" value="DeoRC"/>
    <property type="match status" value="1"/>
</dbReference>
<dbReference type="InterPro" id="IPR036390">
    <property type="entry name" value="WH_DNA-bd_sf"/>
</dbReference>
<dbReference type="InterPro" id="IPR001034">
    <property type="entry name" value="DeoR_HTH"/>
</dbReference>
<dbReference type="AlphaFoldDB" id="A0A926IDF8"/>
<evidence type="ECO:0000259" key="3">
    <source>
        <dbReference type="PROSITE" id="PS51000"/>
    </source>
</evidence>
<comment type="caution">
    <text evidence="4">The sequence shown here is derived from an EMBL/GenBank/DDBJ whole genome shotgun (WGS) entry which is preliminary data.</text>
</comment>
<reference evidence="4" key="1">
    <citation type="submission" date="2020-08" db="EMBL/GenBank/DDBJ databases">
        <title>Genome public.</title>
        <authorList>
            <person name="Liu C."/>
            <person name="Sun Q."/>
        </authorList>
    </citation>
    <scope>NUCLEOTIDE SEQUENCE</scope>
    <source>
        <strain evidence="4">NSJ-64</strain>
    </source>
</reference>
<evidence type="ECO:0000256" key="2">
    <source>
        <dbReference type="ARBA" id="ARBA00023163"/>
    </source>
</evidence>
<keyword evidence="2" id="KW-0804">Transcription</keyword>
<dbReference type="Proteomes" id="UP000623678">
    <property type="component" value="Unassembled WGS sequence"/>
</dbReference>
<dbReference type="GO" id="GO:0003700">
    <property type="term" value="F:DNA-binding transcription factor activity"/>
    <property type="evidence" value="ECO:0007669"/>
    <property type="project" value="InterPro"/>
</dbReference>
<gene>
    <name evidence="4" type="ORF">H8705_11770</name>
</gene>
<dbReference type="InterPro" id="IPR050313">
    <property type="entry name" value="Carb_Metab_HTH_regulators"/>
</dbReference>
<evidence type="ECO:0000313" key="4">
    <source>
        <dbReference type="EMBL" id="MBC8586257.1"/>
    </source>
</evidence>
<dbReference type="InterPro" id="IPR037171">
    <property type="entry name" value="NagB/RpiA_transferase-like"/>
</dbReference>
<sequence>MFKDSRLLKIKEILSKQGQVEVQVLSGLLGVSNVTIRSDLITLEQEGFLYRTHGGAVLRDAPLLHPLSMAPQGSGMENLEKKTELAVLAGQYVKENSWVYLSSGTTCSEVAKEFASHHLNVVTGNLVAAQILAKSHKAQVLVTGGNLVCGPEYMFLRGDWFLRSMGEIVVEQAFLSVSGVDFDGYSWGNALECETQMMDTIRRVSKEIVVLADSTKFNKRSFLCAETLDFADVVISNSDIPQEYVEYFEKHNIKLLLPSK</sequence>
<accession>A0A926IDF8</accession>
<dbReference type="RefSeq" id="WP_262395980.1">
    <property type="nucleotide sequence ID" value="NZ_JACRTD010000009.1"/>
</dbReference>
<keyword evidence="1" id="KW-0805">Transcription regulation</keyword>
<dbReference type="SUPFAM" id="SSF46785">
    <property type="entry name" value="Winged helix' DNA-binding domain"/>
    <property type="match status" value="1"/>
</dbReference>
<dbReference type="PROSITE" id="PS51000">
    <property type="entry name" value="HTH_DEOR_2"/>
    <property type="match status" value="1"/>
</dbReference>
<proteinExistence type="predicted"/>